<feature type="region of interest" description="Disordered" evidence="14">
    <location>
        <begin position="457"/>
        <end position="497"/>
    </location>
</feature>
<dbReference type="eggNOG" id="ENOG502QQMJ">
    <property type="taxonomic scope" value="Eukaryota"/>
</dbReference>
<dbReference type="OMA" id="DQNLNIC"/>
<dbReference type="InterPro" id="IPR031981">
    <property type="entry name" value="MIEAP_C"/>
</dbReference>
<dbReference type="Proteomes" id="UP000007875">
    <property type="component" value="Unassembled WGS sequence"/>
</dbReference>
<evidence type="ECO:0000256" key="4">
    <source>
        <dbReference type="ARBA" id="ARBA00008233"/>
    </source>
</evidence>
<name>H2YV37_CIOSA</name>
<organism evidence="16 17">
    <name type="scientific">Ciona savignyi</name>
    <name type="common">Pacific transparent sea squirt</name>
    <dbReference type="NCBI Taxonomy" id="51511"/>
    <lineage>
        <taxon>Eukaryota</taxon>
        <taxon>Metazoa</taxon>
        <taxon>Chordata</taxon>
        <taxon>Tunicata</taxon>
        <taxon>Ascidiacea</taxon>
        <taxon>Phlebobranchia</taxon>
        <taxon>Cionidae</taxon>
        <taxon>Ciona</taxon>
    </lineage>
</organism>
<feature type="compositionally biased region" description="Basic residues" evidence="14">
    <location>
        <begin position="485"/>
        <end position="497"/>
    </location>
</feature>
<keyword evidence="9" id="KW-0446">Lipid-binding</keyword>
<evidence type="ECO:0000313" key="16">
    <source>
        <dbReference type="Ensembl" id="ENSCSAVP00000009197.1"/>
    </source>
</evidence>
<evidence type="ECO:0000256" key="14">
    <source>
        <dbReference type="SAM" id="MobiDB-lite"/>
    </source>
</evidence>
<dbReference type="InterPro" id="IPR026169">
    <property type="entry name" value="MIEAP"/>
</dbReference>
<dbReference type="GeneTree" id="ENSGT00390000013532"/>
<evidence type="ECO:0000256" key="10">
    <source>
        <dbReference type="ARBA" id="ARBA00023128"/>
    </source>
</evidence>
<keyword evidence="10" id="KW-0496">Mitochondrion</keyword>
<dbReference type="GO" id="GO:0005741">
    <property type="term" value="C:mitochondrial outer membrane"/>
    <property type="evidence" value="ECO:0007669"/>
    <property type="project" value="UniProtKB-SubCell"/>
</dbReference>
<evidence type="ECO:0000256" key="3">
    <source>
        <dbReference type="ARBA" id="ARBA00004496"/>
    </source>
</evidence>
<keyword evidence="17" id="KW-1185">Reference proteome</keyword>
<accession>H2YV37</accession>
<feature type="coiled-coil region" evidence="13">
    <location>
        <begin position="116"/>
        <end position="157"/>
    </location>
</feature>
<comment type="similarity">
    <text evidence="4">Belongs to the MIEAP family.</text>
</comment>
<evidence type="ECO:0000256" key="6">
    <source>
        <dbReference type="ARBA" id="ARBA00022490"/>
    </source>
</evidence>
<protein>
    <recommendedName>
        <fullName evidence="5">Mitochondria-eating protein</fullName>
    </recommendedName>
    <alternativeName>
        <fullName evidence="12">Spermatogenesis-associated protein 18</fullName>
    </alternativeName>
</protein>
<proteinExistence type="inferred from homology"/>
<dbReference type="Ensembl" id="ENSCSAVT00000009314.1">
    <property type="protein sequence ID" value="ENSCSAVP00000009197.1"/>
    <property type="gene ID" value="ENSCSAVG00000005420.1"/>
</dbReference>
<dbReference type="GO" id="GO:0035694">
    <property type="term" value="P:mitochondrial protein catabolic process"/>
    <property type="evidence" value="ECO:0007669"/>
    <property type="project" value="InterPro"/>
</dbReference>
<evidence type="ECO:0000256" key="12">
    <source>
        <dbReference type="ARBA" id="ARBA00032687"/>
    </source>
</evidence>
<evidence type="ECO:0000256" key="2">
    <source>
        <dbReference type="ARBA" id="ARBA00004305"/>
    </source>
</evidence>
<dbReference type="HOGENOM" id="CLU_041752_0_0_1"/>
<keyword evidence="11" id="KW-0472">Membrane</keyword>
<evidence type="ECO:0000256" key="9">
    <source>
        <dbReference type="ARBA" id="ARBA00023121"/>
    </source>
</evidence>
<dbReference type="InParanoid" id="H2YV37"/>
<feature type="domain" description="Mitochondria-eating protein C-terminal" evidence="15">
    <location>
        <begin position="264"/>
        <end position="454"/>
    </location>
</feature>
<dbReference type="AlphaFoldDB" id="H2YV37"/>
<evidence type="ECO:0000256" key="8">
    <source>
        <dbReference type="ARBA" id="ARBA00023054"/>
    </source>
</evidence>
<dbReference type="STRING" id="51511.ENSCSAVP00000009197"/>
<dbReference type="GO" id="GO:0005759">
    <property type="term" value="C:mitochondrial matrix"/>
    <property type="evidence" value="ECO:0007669"/>
    <property type="project" value="UniProtKB-SubCell"/>
</dbReference>
<keyword evidence="6" id="KW-0963">Cytoplasm</keyword>
<keyword evidence="8 13" id="KW-0175">Coiled coil</keyword>
<evidence type="ECO:0000256" key="1">
    <source>
        <dbReference type="ARBA" id="ARBA00004294"/>
    </source>
</evidence>
<evidence type="ECO:0000259" key="15">
    <source>
        <dbReference type="Pfam" id="PF16026"/>
    </source>
</evidence>
<evidence type="ECO:0000256" key="7">
    <source>
        <dbReference type="ARBA" id="ARBA00022787"/>
    </source>
</evidence>
<feature type="compositionally biased region" description="Low complexity" evidence="14">
    <location>
        <begin position="459"/>
        <end position="484"/>
    </location>
</feature>
<evidence type="ECO:0000256" key="11">
    <source>
        <dbReference type="ARBA" id="ARBA00023136"/>
    </source>
</evidence>
<dbReference type="PANTHER" id="PTHR21771:SF0">
    <property type="entry name" value="MITOCHONDRIA-EATING PROTEIN"/>
    <property type="match status" value="1"/>
</dbReference>
<evidence type="ECO:0000256" key="5">
    <source>
        <dbReference type="ARBA" id="ARBA00019863"/>
    </source>
</evidence>
<reference evidence="16" key="2">
    <citation type="submission" date="2025-08" db="UniProtKB">
        <authorList>
            <consortium name="Ensembl"/>
        </authorList>
    </citation>
    <scope>IDENTIFICATION</scope>
</reference>
<feature type="coiled-coil region" evidence="13">
    <location>
        <begin position="193"/>
        <end position="220"/>
    </location>
</feature>
<comment type="subcellular location">
    <subcellularLocation>
        <location evidence="3">Cytoplasm</location>
    </subcellularLocation>
    <subcellularLocation>
        <location evidence="2">Mitochondrion matrix</location>
    </subcellularLocation>
    <subcellularLocation>
        <location evidence="1">Mitochondrion outer membrane</location>
    </subcellularLocation>
</comment>
<reference evidence="16" key="3">
    <citation type="submission" date="2025-09" db="UniProtKB">
        <authorList>
            <consortium name="Ensembl"/>
        </authorList>
    </citation>
    <scope>IDENTIFICATION</scope>
</reference>
<reference evidence="17" key="1">
    <citation type="submission" date="2003-08" db="EMBL/GenBank/DDBJ databases">
        <authorList>
            <person name="Birren B."/>
            <person name="Nusbaum C."/>
            <person name="Abebe A."/>
            <person name="Abouelleil A."/>
            <person name="Adekoya E."/>
            <person name="Ait-zahra M."/>
            <person name="Allen N."/>
            <person name="Allen T."/>
            <person name="An P."/>
            <person name="Anderson M."/>
            <person name="Anderson S."/>
            <person name="Arachchi H."/>
            <person name="Armbruster J."/>
            <person name="Bachantsang P."/>
            <person name="Baldwin J."/>
            <person name="Barry A."/>
            <person name="Bayul T."/>
            <person name="Blitshsteyn B."/>
            <person name="Bloom T."/>
            <person name="Blye J."/>
            <person name="Boguslavskiy L."/>
            <person name="Borowsky M."/>
            <person name="Boukhgalter B."/>
            <person name="Brunache A."/>
            <person name="Butler J."/>
            <person name="Calixte N."/>
            <person name="Calvo S."/>
            <person name="Camarata J."/>
            <person name="Campo K."/>
            <person name="Chang J."/>
            <person name="Cheshatsang Y."/>
            <person name="Citroen M."/>
            <person name="Collymore A."/>
            <person name="Considine T."/>
            <person name="Cook A."/>
            <person name="Cooke P."/>
            <person name="Corum B."/>
            <person name="Cuomo C."/>
            <person name="David R."/>
            <person name="Dawoe T."/>
            <person name="Degray S."/>
            <person name="Dodge S."/>
            <person name="Dooley K."/>
            <person name="Dorje P."/>
            <person name="Dorjee K."/>
            <person name="Dorris L."/>
            <person name="Duffey N."/>
            <person name="Dupes A."/>
            <person name="Elkins T."/>
            <person name="Engels R."/>
            <person name="Erickson J."/>
            <person name="Farina A."/>
            <person name="Faro S."/>
            <person name="Ferreira P."/>
            <person name="Fischer H."/>
            <person name="Fitzgerald M."/>
            <person name="Foley K."/>
            <person name="Gage D."/>
            <person name="Galagan J."/>
            <person name="Gearin G."/>
            <person name="Gnerre S."/>
            <person name="Gnirke A."/>
            <person name="Goyette A."/>
            <person name="Graham J."/>
            <person name="Grandbois E."/>
            <person name="Gyaltsen K."/>
            <person name="Hafez N."/>
            <person name="Hagopian D."/>
            <person name="Hagos B."/>
            <person name="Hall J."/>
            <person name="Hatcher B."/>
            <person name="Heller A."/>
            <person name="Higgins H."/>
            <person name="Honan T."/>
            <person name="Horn A."/>
            <person name="Houde N."/>
            <person name="Hughes L."/>
            <person name="Hulme W."/>
            <person name="Husby E."/>
            <person name="Iliev I."/>
            <person name="Jaffe D."/>
            <person name="Jones C."/>
            <person name="Kamal M."/>
            <person name="Kamat A."/>
            <person name="Kamvysselis M."/>
            <person name="Karlsson E."/>
            <person name="Kells C."/>
            <person name="Kieu A."/>
            <person name="Kisner P."/>
            <person name="Kodira C."/>
            <person name="Kulbokas E."/>
            <person name="Labutti K."/>
            <person name="Lama D."/>
            <person name="Landers T."/>
            <person name="Leger J."/>
            <person name="Levine S."/>
            <person name="Lewis D."/>
            <person name="Lewis T."/>
            <person name="Lindblad-toh K."/>
            <person name="Liu X."/>
            <person name="Lokyitsang T."/>
            <person name="Lokyitsang Y."/>
            <person name="Lucien O."/>
            <person name="Lui A."/>
            <person name="Ma L.J."/>
            <person name="Mabbitt R."/>
            <person name="Macdonald J."/>
            <person name="Maclean C."/>
            <person name="Major J."/>
            <person name="Manning J."/>
            <person name="Marabella R."/>
            <person name="Maru K."/>
            <person name="Matthews C."/>
            <person name="Mauceli E."/>
            <person name="Mccarthy M."/>
            <person name="Mcdonough S."/>
            <person name="Mcghee T."/>
            <person name="Meldrim J."/>
            <person name="Meneus L."/>
            <person name="Mesirov J."/>
            <person name="Mihalev A."/>
            <person name="Mihova T."/>
            <person name="Mikkelsen T."/>
            <person name="Mlenga V."/>
            <person name="Moru K."/>
            <person name="Mozes J."/>
            <person name="Mulrain L."/>
            <person name="Munson G."/>
            <person name="Naylor J."/>
            <person name="Newes C."/>
            <person name="Nguyen C."/>
            <person name="Nguyen N."/>
            <person name="Nguyen T."/>
            <person name="Nicol R."/>
            <person name="Nielsen C."/>
            <person name="Nizzari M."/>
            <person name="Norbu C."/>
            <person name="Norbu N."/>
            <person name="O'donnell P."/>
            <person name="Okoawo O."/>
            <person name="O'leary S."/>
            <person name="Omotosho B."/>
            <person name="O'neill K."/>
            <person name="Osman S."/>
            <person name="Parker S."/>
            <person name="Perrin D."/>
            <person name="Phunkhang P."/>
            <person name="Piqani B."/>
            <person name="Purcell S."/>
            <person name="Rachupka T."/>
            <person name="Ramasamy U."/>
            <person name="Rameau R."/>
            <person name="Ray V."/>
            <person name="Raymond C."/>
            <person name="Retta R."/>
            <person name="Richardson S."/>
            <person name="Rise C."/>
            <person name="Rodriguez J."/>
            <person name="Rogers J."/>
            <person name="Rogov P."/>
            <person name="Rutman M."/>
            <person name="Schupbach R."/>
            <person name="Seaman C."/>
            <person name="Settipalli S."/>
            <person name="Sharpe T."/>
            <person name="Sheridan J."/>
            <person name="Sherpa N."/>
            <person name="Shi J."/>
            <person name="Smirnov S."/>
            <person name="Smith C."/>
            <person name="Sougnez C."/>
            <person name="Spencer B."/>
            <person name="Stalker J."/>
            <person name="Stange-thomann N."/>
            <person name="Stavropoulos S."/>
            <person name="Stetson K."/>
            <person name="Stone C."/>
            <person name="Stone S."/>
            <person name="Stubbs M."/>
            <person name="Talamas J."/>
            <person name="Tchuinga P."/>
            <person name="Tenzing P."/>
            <person name="Tesfaye S."/>
            <person name="Theodore J."/>
            <person name="Thoulutsang Y."/>
            <person name="Topham K."/>
            <person name="Towey S."/>
            <person name="Tsamla T."/>
            <person name="Tsomo N."/>
            <person name="Vallee D."/>
            <person name="Vassiliev H."/>
            <person name="Venkataraman V."/>
            <person name="Vinson J."/>
            <person name="Vo A."/>
            <person name="Wade C."/>
            <person name="Wang S."/>
            <person name="Wangchuk T."/>
            <person name="Wangdi T."/>
            <person name="Whittaker C."/>
            <person name="Wilkinson J."/>
            <person name="Wu Y."/>
            <person name="Wyman D."/>
            <person name="Yadav S."/>
            <person name="Yang S."/>
            <person name="Yang X."/>
            <person name="Yeager S."/>
            <person name="Yee E."/>
            <person name="Young G."/>
            <person name="Zainoun J."/>
            <person name="Zembeck L."/>
            <person name="Zimmer A."/>
            <person name="Zody M."/>
            <person name="Lander E."/>
        </authorList>
    </citation>
    <scope>NUCLEOTIDE SEQUENCE [LARGE SCALE GENOMIC DNA]</scope>
</reference>
<dbReference type="GO" id="GO:0008289">
    <property type="term" value="F:lipid binding"/>
    <property type="evidence" value="ECO:0007669"/>
    <property type="project" value="UniProtKB-KW"/>
</dbReference>
<sequence>MSETIRRLADSSSYMVLQDKIAALKDGYTLNTCDTNLGHICELIELTSKIQNQLFTAMSLTASEGGTYGGVDTLKSRLLPWLGTSFMTSGGAVTSDTSLTLLKESVEKDRKISQLKSKHDNDVTQLEAELNETKEELDLTRDELNNSQADLEKTKVESGGTMLASEEEIILLRADLRLAKEAAARYKRQLDLVGDFEHEVEHLKGEIRLLRSERDILESRLRARGRSCSPPRRRCISPVVCDYERPLPPPSSPPTHAELTNSIRHSRLVARFNDLYAVDRLDMQDRLRRFVDDDEMVKRIIFIAVCEAFHVAKMAYRSFRLRARKLLSPIHSGPTTLEEAVTDYIVRNLDLYDVERSVEDVIRAMNVNPKISFPPECEFVLLSPFIREVCLVAYRMQALEPPLDIPLATDGELMNESRYRRSYDSEFTAPLVAYHIWPALVEDGTVLIKGECTTRRGALSSPRRSRSPSPLRSSSRLSRSSLSPRRSRSPSPRSRRY</sequence>
<dbReference type="Pfam" id="PF16026">
    <property type="entry name" value="MIEAP"/>
    <property type="match status" value="1"/>
</dbReference>
<keyword evidence="7" id="KW-1000">Mitochondrion outer membrane</keyword>
<evidence type="ECO:0000256" key="13">
    <source>
        <dbReference type="SAM" id="Coils"/>
    </source>
</evidence>
<dbReference type="PANTHER" id="PTHR21771">
    <property type="entry name" value="MITOCHONDRIA-EATING PROTEIN-RELATED"/>
    <property type="match status" value="1"/>
</dbReference>
<dbReference type="GO" id="GO:0035695">
    <property type="term" value="P:mitophagy by internal vacuole formation"/>
    <property type="evidence" value="ECO:0007669"/>
    <property type="project" value="TreeGrafter"/>
</dbReference>
<evidence type="ECO:0000313" key="17">
    <source>
        <dbReference type="Proteomes" id="UP000007875"/>
    </source>
</evidence>
<dbReference type="GO" id="GO:0048545">
    <property type="term" value="P:response to steroid hormone"/>
    <property type="evidence" value="ECO:0007669"/>
    <property type="project" value="Ensembl"/>
</dbReference>